<feature type="transmembrane region" description="Helical" evidence="7">
    <location>
        <begin position="488"/>
        <end position="507"/>
    </location>
</feature>
<feature type="transmembrane region" description="Helical" evidence="7">
    <location>
        <begin position="55"/>
        <end position="73"/>
    </location>
</feature>
<dbReference type="Pfam" id="PF07690">
    <property type="entry name" value="MFS_1"/>
    <property type="match status" value="1"/>
</dbReference>
<evidence type="ECO:0000313" key="10">
    <source>
        <dbReference type="Proteomes" id="UP001285521"/>
    </source>
</evidence>
<feature type="transmembrane region" description="Helical" evidence="7">
    <location>
        <begin position="306"/>
        <end position="326"/>
    </location>
</feature>
<protein>
    <submittedName>
        <fullName evidence="9">DHA2 family efflux MFS transporter permease subunit</fullName>
    </submittedName>
</protein>
<keyword evidence="2" id="KW-0813">Transport</keyword>
<keyword evidence="10" id="KW-1185">Reference proteome</keyword>
<feature type="domain" description="Major facilitator superfamily (MFS) profile" evidence="8">
    <location>
        <begin position="19"/>
        <end position="511"/>
    </location>
</feature>
<reference evidence="9 10" key="1">
    <citation type="submission" date="2023-11" db="EMBL/GenBank/DDBJ databases">
        <title>Lentzea sokolovensis, sp. nov., Lentzea kristufkii, sp. nov., and Lentzea miocenensis, sp. nov., rare actinobacteria from Sokolov Coal Basin, Miocene lacustrine sediment, Czech Republic.</title>
        <authorList>
            <person name="Lara A."/>
            <person name="Kotroba L."/>
            <person name="Nouioui I."/>
            <person name="Neumann-Schaal M."/>
            <person name="Mast Y."/>
            <person name="Chronakova A."/>
        </authorList>
    </citation>
    <scope>NUCLEOTIDE SEQUENCE [LARGE SCALE GENOMIC DNA]</scope>
    <source>
        <strain evidence="9 10">BCCO 10_0856</strain>
    </source>
</reference>
<comment type="subcellular location">
    <subcellularLocation>
        <location evidence="1">Cell membrane</location>
        <topology evidence="1">Multi-pass membrane protein</topology>
    </subcellularLocation>
</comment>
<dbReference type="Gene3D" id="1.20.1250.20">
    <property type="entry name" value="MFS general substrate transporter like domains"/>
    <property type="match status" value="1"/>
</dbReference>
<dbReference type="InterPro" id="IPR020846">
    <property type="entry name" value="MFS_dom"/>
</dbReference>
<dbReference type="InterPro" id="IPR004638">
    <property type="entry name" value="EmrB-like"/>
</dbReference>
<dbReference type="NCBIfam" id="TIGR00711">
    <property type="entry name" value="efflux_EmrB"/>
    <property type="match status" value="1"/>
</dbReference>
<dbReference type="InterPro" id="IPR036259">
    <property type="entry name" value="MFS_trans_sf"/>
</dbReference>
<keyword evidence="4 7" id="KW-0812">Transmembrane</keyword>
<organism evidence="9 10">
    <name type="scientific">Lentzea miocenica</name>
    <dbReference type="NCBI Taxonomy" id="3095431"/>
    <lineage>
        <taxon>Bacteria</taxon>
        <taxon>Bacillati</taxon>
        <taxon>Actinomycetota</taxon>
        <taxon>Actinomycetes</taxon>
        <taxon>Pseudonocardiales</taxon>
        <taxon>Pseudonocardiaceae</taxon>
        <taxon>Lentzea</taxon>
    </lineage>
</organism>
<evidence type="ECO:0000256" key="4">
    <source>
        <dbReference type="ARBA" id="ARBA00022692"/>
    </source>
</evidence>
<dbReference type="SUPFAM" id="SSF103473">
    <property type="entry name" value="MFS general substrate transporter"/>
    <property type="match status" value="1"/>
</dbReference>
<dbReference type="InterPro" id="IPR011701">
    <property type="entry name" value="MFS"/>
</dbReference>
<dbReference type="RefSeq" id="WP_319969170.1">
    <property type="nucleotide sequence ID" value="NZ_JAXAVW010000025.1"/>
</dbReference>
<feature type="transmembrane region" description="Helical" evidence="7">
    <location>
        <begin position="397"/>
        <end position="423"/>
    </location>
</feature>
<keyword evidence="3" id="KW-1003">Cell membrane</keyword>
<keyword evidence="5 7" id="KW-1133">Transmembrane helix</keyword>
<evidence type="ECO:0000256" key="1">
    <source>
        <dbReference type="ARBA" id="ARBA00004651"/>
    </source>
</evidence>
<feature type="transmembrane region" description="Helical" evidence="7">
    <location>
        <begin position="205"/>
        <end position="225"/>
    </location>
</feature>
<feature type="transmembrane region" description="Helical" evidence="7">
    <location>
        <begin position="142"/>
        <end position="165"/>
    </location>
</feature>
<proteinExistence type="predicted"/>
<dbReference type="EMBL" id="JAXAVW010000025">
    <property type="protein sequence ID" value="MDX8034145.1"/>
    <property type="molecule type" value="Genomic_DNA"/>
</dbReference>
<name>A0ABU4T7J5_9PSEU</name>
<dbReference type="PANTHER" id="PTHR42718">
    <property type="entry name" value="MAJOR FACILITATOR SUPERFAMILY MULTIDRUG TRANSPORTER MFSC"/>
    <property type="match status" value="1"/>
</dbReference>
<evidence type="ECO:0000256" key="7">
    <source>
        <dbReference type="SAM" id="Phobius"/>
    </source>
</evidence>
<dbReference type="Gene3D" id="1.20.1720.10">
    <property type="entry name" value="Multidrug resistance protein D"/>
    <property type="match status" value="1"/>
</dbReference>
<evidence type="ECO:0000259" key="8">
    <source>
        <dbReference type="PROSITE" id="PS50850"/>
    </source>
</evidence>
<reference evidence="9 10" key="2">
    <citation type="submission" date="2023-11" db="EMBL/GenBank/DDBJ databases">
        <authorList>
            <person name="Lara A.C."/>
            <person name="Chronakova A."/>
        </authorList>
    </citation>
    <scope>NUCLEOTIDE SEQUENCE [LARGE SCALE GENOMIC DNA]</scope>
    <source>
        <strain evidence="9 10">BCCO 10_0856</strain>
    </source>
</reference>
<feature type="transmembrane region" description="Helical" evidence="7">
    <location>
        <begin position="365"/>
        <end position="385"/>
    </location>
</feature>
<accession>A0ABU4T7J5</accession>
<feature type="transmembrane region" description="Helical" evidence="7">
    <location>
        <begin position="85"/>
        <end position="102"/>
    </location>
</feature>
<sequence>MDRTTANQPTVRQGSPWLVLVALAIGVMMEAMDSTVITVANPAISAEMNAGLPALQWLANGYMITQAVLLIAAGKLGDRFGHRRMFFIGLVGFVVASVLVGVSQTITQMIGFRLLQGAFSALLLPSAMGLLRLVFPPEKLKMAIGAFMSAFVVGGVIGPLVGGAIVNVTTWRWVFFINVGLGAIAFVMGLLTLRRTPVISEPRPLDLPGIALLTAAMLSLVLAITQGPFRGWTSAFTLVCLVLAVVFGTLFVLRERSVDAPALPLSMFRTGPVSASVLATMITGGLSFGSWFYVMLYLQNVHGYRPLQAALFLLPVTILFVVGSPIGGGLNQKFGPKVPMLAGMLLVAIGAFGLSQLTASSPYLAIWPFLALTGLGVSFVVPTATEVIVSHAPVEMAGVASGLGQTALLGGNILGIAVIGAIISGRVTATLPGHLADEGAPAEVATALLGQASHVAEGRVPEMAGQSADAMRQIVAAAHSAFMDGMNVALLVTAIVVVLAMGLISLVRKAPVEAP</sequence>
<evidence type="ECO:0000313" key="9">
    <source>
        <dbReference type="EMBL" id="MDX8034145.1"/>
    </source>
</evidence>
<comment type="caution">
    <text evidence="9">The sequence shown here is derived from an EMBL/GenBank/DDBJ whole genome shotgun (WGS) entry which is preliminary data.</text>
</comment>
<dbReference type="CDD" id="cd17321">
    <property type="entry name" value="MFS_MMR_MDR_like"/>
    <property type="match status" value="1"/>
</dbReference>
<feature type="transmembrane region" description="Helical" evidence="7">
    <location>
        <begin position="273"/>
        <end position="294"/>
    </location>
</feature>
<feature type="transmembrane region" description="Helical" evidence="7">
    <location>
        <begin position="171"/>
        <end position="193"/>
    </location>
</feature>
<feature type="transmembrane region" description="Helical" evidence="7">
    <location>
        <begin position="338"/>
        <end position="359"/>
    </location>
</feature>
<dbReference type="PROSITE" id="PS50850">
    <property type="entry name" value="MFS"/>
    <property type="match status" value="1"/>
</dbReference>
<gene>
    <name evidence="9" type="ORF">SK803_28335</name>
</gene>
<dbReference type="PANTHER" id="PTHR42718:SF42">
    <property type="entry name" value="EXPORT PROTEIN"/>
    <property type="match status" value="1"/>
</dbReference>
<keyword evidence="6 7" id="KW-0472">Membrane</keyword>
<evidence type="ECO:0000256" key="2">
    <source>
        <dbReference type="ARBA" id="ARBA00022448"/>
    </source>
</evidence>
<evidence type="ECO:0000256" key="3">
    <source>
        <dbReference type="ARBA" id="ARBA00022475"/>
    </source>
</evidence>
<dbReference type="Proteomes" id="UP001285521">
    <property type="component" value="Unassembled WGS sequence"/>
</dbReference>
<evidence type="ECO:0000256" key="5">
    <source>
        <dbReference type="ARBA" id="ARBA00022989"/>
    </source>
</evidence>
<evidence type="ECO:0000256" key="6">
    <source>
        <dbReference type="ARBA" id="ARBA00023136"/>
    </source>
</evidence>
<feature type="transmembrane region" description="Helical" evidence="7">
    <location>
        <begin position="231"/>
        <end position="253"/>
    </location>
</feature>